<organism evidence="2 3">
    <name type="scientific">Microbacterium helvum</name>
    <dbReference type="NCBI Taxonomy" id="2773713"/>
    <lineage>
        <taxon>Bacteria</taxon>
        <taxon>Bacillati</taxon>
        <taxon>Actinomycetota</taxon>
        <taxon>Actinomycetes</taxon>
        <taxon>Micrococcales</taxon>
        <taxon>Microbacteriaceae</taxon>
        <taxon>Microbacterium</taxon>
    </lineage>
</organism>
<proteinExistence type="predicted"/>
<gene>
    <name evidence="2" type="ORF">IF188_19125</name>
</gene>
<sequence length="157" mass="17330">MSDDDERTRVIAWAAELRRAHSRLRDALQAVRDALQDGADVPTASRELVLYCRGFCTALDQHHRGEDRALFPAIEAEHPELAPVLRRLEQDHSMIDVLLTALSSAADDGAAADEIGRHLDGVGAIMASHFAYEERQLLQVLETLGLQADPDEVLGRL</sequence>
<keyword evidence="3" id="KW-1185">Reference proteome</keyword>
<evidence type="ECO:0000259" key="1">
    <source>
        <dbReference type="Pfam" id="PF01814"/>
    </source>
</evidence>
<dbReference type="Gene3D" id="1.20.120.520">
    <property type="entry name" value="nmb1532 protein domain like"/>
    <property type="match status" value="1"/>
</dbReference>
<name>A0ABR8NT73_9MICO</name>
<evidence type="ECO:0000313" key="3">
    <source>
        <dbReference type="Proteomes" id="UP000598426"/>
    </source>
</evidence>
<dbReference type="PANTHER" id="PTHR38048:SF2">
    <property type="entry name" value="HEMERYTHRIN-LIKE DOMAIN-CONTAINING PROTEIN"/>
    <property type="match status" value="1"/>
</dbReference>
<protein>
    <submittedName>
        <fullName evidence="2">Hemerythrin domain-containing protein</fullName>
    </submittedName>
</protein>
<evidence type="ECO:0000313" key="2">
    <source>
        <dbReference type="EMBL" id="MBD3943810.1"/>
    </source>
</evidence>
<dbReference type="InterPro" id="IPR012312">
    <property type="entry name" value="Hemerythrin-like"/>
</dbReference>
<feature type="domain" description="Hemerythrin-like" evidence="1">
    <location>
        <begin position="16"/>
        <end position="140"/>
    </location>
</feature>
<comment type="caution">
    <text evidence="2">The sequence shown here is derived from an EMBL/GenBank/DDBJ whole genome shotgun (WGS) entry which is preliminary data.</text>
</comment>
<dbReference type="PANTHER" id="PTHR38048">
    <property type="entry name" value="EXPRESSED PROTEIN"/>
    <property type="match status" value="1"/>
</dbReference>
<dbReference type="InterPro" id="IPR053206">
    <property type="entry name" value="Dimeric_xanthone_biosynth"/>
</dbReference>
<dbReference type="Pfam" id="PF01814">
    <property type="entry name" value="Hemerythrin"/>
    <property type="match status" value="1"/>
</dbReference>
<accession>A0ABR8NT73</accession>
<dbReference type="RefSeq" id="WP_191173401.1">
    <property type="nucleotide sequence ID" value="NZ_JACXZS010000016.1"/>
</dbReference>
<dbReference type="Proteomes" id="UP000598426">
    <property type="component" value="Unassembled WGS sequence"/>
</dbReference>
<dbReference type="EMBL" id="JACXZS010000016">
    <property type="protein sequence ID" value="MBD3943810.1"/>
    <property type="molecule type" value="Genomic_DNA"/>
</dbReference>
<reference evidence="2 3" key="1">
    <citation type="submission" date="2020-09" db="EMBL/GenBank/DDBJ databases">
        <title>Isolation and identification of active actinomycetes.</title>
        <authorList>
            <person name="Li X."/>
        </authorList>
    </citation>
    <scope>NUCLEOTIDE SEQUENCE [LARGE SCALE GENOMIC DNA]</scope>
    <source>
        <strain evidence="2 3">NEAU-LLC</strain>
    </source>
</reference>